<proteinExistence type="predicted"/>
<accession>A0A6M3Y047</accession>
<gene>
    <name evidence="2" type="ORF">TM448B04748_0007</name>
</gene>
<name>A0A6M3Y047_9ZZZZ</name>
<organism evidence="2">
    <name type="scientific">viral metagenome</name>
    <dbReference type="NCBI Taxonomy" id="1070528"/>
    <lineage>
        <taxon>unclassified sequences</taxon>
        <taxon>metagenomes</taxon>
        <taxon>organismal metagenomes</taxon>
    </lineage>
</organism>
<feature type="region of interest" description="Disordered" evidence="1">
    <location>
        <begin position="91"/>
        <end position="110"/>
    </location>
</feature>
<dbReference type="AlphaFoldDB" id="A0A6M3Y047"/>
<dbReference type="EMBL" id="MT145103">
    <property type="protein sequence ID" value="QJI03609.1"/>
    <property type="molecule type" value="Genomic_DNA"/>
</dbReference>
<protein>
    <submittedName>
        <fullName evidence="2">Uncharacterized protein</fullName>
    </submittedName>
</protein>
<feature type="compositionally biased region" description="Low complexity" evidence="1">
    <location>
        <begin position="93"/>
        <end position="103"/>
    </location>
</feature>
<sequence length="110" mass="12837">MSISLDDLDKAYEDLVEADNLLMTDVDKDLQEAKELLVHADTIMNSLYVAIFNYIKPVQWWSFTSINKRWRFHHLKDRIARWQDDFYNTDLISPSQSASPSAAPEEEGEE</sequence>
<evidence type="ECO:0000313" key="2">
    <source>
        <dbReference type="EMBL" id="QJI03609.1"/>
    </source>
</evidence>
<evidence type="ECO:0000256" key="1">
    <source>
        <dbReference type="SAM" id="MobiDB-lite"/>
    </source>
</evidence>
<reference evidence="2" key="1">
    <citation type="submission" date="2020-03" db="EMBL/GenBank/DDBJ databases">
        <title>The deep terrestrial virosphere.</title>
        <authorList>
            <person name="Holmfeldt K."/>
            <person name="Nilsson E."/>
            <person name="Simone D."/>
            <person name="Lopez-Fernandez M."/>
            <person name="Wu X."/>
            <person name="de Brujin I."/>
            <person name="Lundin D."/>
            <person name="Andersson A."/>
            <person name="Bertilsson S."/>
            <person name="Dopson M."/>
        </authorList>
    </citation>
    <scope>NUCLEOTIDE SEQUENCE</scope>
    <source>
        <strain evidence="2">TM448B04748</strain>
    </source>
</reference>